<gene>
    <name evidence="2" type="ORF">MIMGU_mgv1a023286mg</name>
</gene>
<dbReference type="eggNOG" id="ENOG502S6EU">
    <property type="taxonomic scope" value="Eukaryota"/>
</dbReference>
<evidence type="ECO:0000313" key="2">
    <source>
        <dbReference type="EMBL" id="EYU34494.1"/>
    </source>
</evidence>
<accession>A0A022R3I1</accession>
<proteinExistence type="inferred from homology"/>
<dbReference type="InterPro" id="IPR003676">
    <property type="entry name" value="SAUR_fam"/>
</dbReference>
<sequence>KPTTQRKKMAVERRKGFTVLKQLIKKLQNHLHLSRKLDILLRGFECEEQEEEAVPFDVKEGHFAIVTKNDEDKPIRFVLELCVLKHPGFLRLLKMAEEEYGFQQRGALAVPCQPEELEMILQAKILAC</sequence>
<dbReference type="PANTHER" id="PTHR31374:SF19">
    <property type="entry name" value="F8A24.8 PROTEIN"/>
    <property type="match status" value="1"/>
</dbReference>
<dbReference type="AlphaFoldDB" id="A0A022R3I1"/>
<dbReference type="Proteomes" id="UP000030748">
    <property type="component" value="Unassembled WGS sequence"/>
</dbReference>
<keyword evidence="3" id="KW-1185">Reference proteome</keyword>
<reference evidence="2 3" key="1">
    <citation type="journal article" date="2013" name="Proc. Natl. Acad. Sci. U.S.A.">
        <title>Fine-scale variation in meiotic recombination in Mimulus inferred from population shotgun sequencing.</title>
        <authorList>
            <person name="Hellsten U."/>
            <person name="Wright K.M."/>
            <person name="Jenkins J."/>
            <person name="Shu S."/>
            <person name="Yuan Y."/>
            <person name="Wessler S.R."/>
            <person name="Schmutz J."/>
            <person name="Willis J.H."/>
            <person name="Rokhsar D.S."/>
        </authorList>
    </citation>
    <scope>NUCLEOTIDE SEQUENCE [LARGE SCALE GENOMIC DNA]</scope>
    <source>
        <strain evidence="3">cv. DUN x IM62</strain>
    </source>
</reference>
<comment type="similarity">
    <text evidence="1">Belongs to the ARG7 family.</text>
</comment>
<dbReference type="EMBL" id="KI630683">
    <property type="protein sequence ID" value="EYU34494.1"/>
    <property type="molecule type" value="Genomic_DNA"/>
</dbReference>
<feature type="non-terminal residue" evidence="2">
    <location>
        <position position="1"/>
    </location>
</feature>
<dbReference type="Pfam" id="PF02519">
    <property type="entry name" value="Auxin_inducible"/>
    <property type="match status" value="1"/>
</dbReference>
<organism evidence="2 3">
    <name type="scientific">Erythranthe guttata</name>
    <name type="common">Yellow monkey flower</name>
    <name type="synonym">Mimulus guttatus</name>
    <dbReference type="NCBI Taxonomy" id="4155"/>
    <lineage>
        <taxon>Eukaryota</taxon>
        <taxon>Viridiplantae</taxon>
        <taxon>Streptophyta</taxon>
        <taxon>Embryophyta</taxon>
        <taxon>Tracheophyta</taxon>
        <taxon>Spermatophyta</taxon>
        <taxon>Magnoliopsida</taxon>
        <taxon>eudicotyledons</taxon>
        <taxon>Gunneridae</taxon>
        <taxon>Pentapetalae</taxon>
        <taxon>asterids</taxon>
        <taxon>lamiids</taxon>
        <taxon>Lamiales</taxon>
        <taxon>Phrymaceae</taxon>
        <taxon>Erythranthe</taxon>
    </lineage>
</organism>
<dbReference type="PANTHER" id="PTHR31374">
    <property type="entry name" value="AUXIN-INDUCED PROTEIN-LIKE-RELATED"/>
    <property type="match status" value="1"/>
</dbReference>
<dbReference type="STRING" id="4155.A0A022R3I1"/>
<protein>
    <submittedName>
        <fullName evidence="2">Uncharacterized protein</fullName>
    </submittedName>
</protein>
<evidence type="ECO:0000313" key="3">
    <source>
        <dbReference type="Proteomes" id="UP000030748"/>
    </source>
</evidence>
<dbReference type="GO" id="GO:0009733">
    <property type="term" value="P:response to auxin"/>
    <property type="evidence" value="ECO:0007669"/>
    <property type="project" value="InterPro"/>
</dbReference>
<evidence type="ECO:0000256" key="1">
    <source>
        <dbReference type="ARBA" id="ARBA00006974"/>
    </source>
</evidence>
<name>A0A022R3I1_ERYGU</name>